<dbReference type="HOGENOM" id="CLU_2417597_0_0_1"/>
<dbReference type="Gramene" id="EOX91644">
    <property type="protein sequence ID" value="EOX91644"/>
    <property type="gene ID" value="TCM_000768"/>
</dbReference>
<protein>
    <submittedName>
        <fullName evidence="1">Uncharacterized protein</fullName>
    </submittedName>
</protein>
<reference evidence="1 2" key="1">
    <citation type="journal article" date="2013" name="Genome Biol.">
        <title>The genome sequence of the most widely cultivated cacao type and its use to identify candidate genes regulating pod color.</title>
        <authorList>
            <person name="Motamayor J.C."/>
            <person name="Mockaitis K."/>
            <person name="Schmutz J."/>
            <person name="Haiminen N."/>
            <person name="Iii D.L."/>
            <person name="Cornejo O."/>
            <person name="Findley S.D."/>
            <person name="Zheng P."/>
            <person name="Utro F."/>
            <person name="Royaert S."/>
            <person name="Saski C."/>
            <person name="Jenkins J."/>
            <person name="Podicheti R."/>
            <person name="Zhao M."/>
            <person name="Scheffler B.E."/>
            <person name="Stack J.C."/>
            <person name="Feltus F.A."/>
            <person name="Mustiga G.M."/>
            <person name="Amores F."/>
            <person name="Phillips W."/>
            <person name="Marelli J.P."/>
            <person name="May G.D."/>
            <person name="Shapiro H."/>
            <person name="Ma J."/>
            <person name="Bustamante C.D."/>
            <person name="Schnell R.J."/>
            <person name="Main D."/>
            <person name="Gilbert D."/>
            <person name="Parida L."/>
            <person name="Kuhn D.N."/>
        </authorList>
    </citation>
    <scope>NUCLEOTIDE SEQUENCE [LARGE SCALE GENOMIC DNA]</scope>
    <source>
        <strain evidence="2">cv. Matina 1-6</strain>
    </source>
</reference>
<sequence>MELLNIGMREKEKLQKIAQGPKNYVKFCIRAIGKPAMDKKLPIGEGTKINGTSEWEKTAKAAATTVPVREMEEIVDIKNFSPVSKSISSCVC</sequence>
<proteinExistence type="predicted"/>
<gene>
    <name evidence="1" type="ORF">TCM_000768</name>
</gene>
<name>A0A061DGW1_THECC</name>
<dbReference type="Proteomes" id="UP000026915">
    <property type="component" value="Chromosome 1"/>
</dbReference>
<evidence type="ECO:0000313" key="1">
    <source>
        <dbReference type="EMBL" id="EOX91644.1"/>
    </source>
</evidence>
<dbReference type="AlphaFoldDB" id="A0A061DGW1"/>
<dbReference type="EMBL" id="CM001879">
    <property type="protein sequence ID" value="EOX91644.1"/>
    <property type="molecule type" value="Genomic_DNA"/>
</dbReference>
<keyword evidence="2" id="KW-1185">Reference proteome</keyword>
<dbReference type="InParanoid" id="A0A061DGW1"/>
<evidence type="ECO:0000313" key="2">
    <source>
        <dbReference type="Proteomes" id="UP000026915"/>
    </source>
</evidence>
<accession>A0A061DGW1</accession>
<organism evidence="1 2">
    <name type="scientific">Theobroma cacao</name>
    <name type="common">Cacao</name>
    <name type="synonym">Cocoa</name>
    <dbReference type="NCBI Taxonomy" id="3641"/>
    <lineage>
        <taxon>Eukaryota</taxon>
        <taxon>Viridiplantae</taxon>
        <taxon>Streptophyta</taxon>
        <taxon>Embryophyta</taxon>
        <taxon>Tracheophyta</taxon>
        <taxon>Spermatophyta</taxon>
        <taxon>Magnoliopsida</taxon>
        <taxon>eudicotyledons</taxon>
        <taxon>Gunneridae</taxon>
        <taxon>Pentapetalae</taxon>
        <taxon>rosids</taxon>
        <taxon>malvids</taxon>
        <taxon>Malvales</taxon>
        <taxon>Malvaceae</taxon>
        <taxon>Byttnerioideae</taxon>
        <taxon>Theobroma</taxon>
    </lineage>
</organism>